<feature type="signal peptide" evidence="1">
    <location>
        <begin position="1"/>
        <end position="23"/>
    </location>
</feature>
<reference evidence="3" key="1">
    <citation type="submission" date="2023-08" db="EMBL/GenBank/DDBJ databases">
        <authorList>
            <person name="Audoor S."/>
            <person name="Bilcke G."/>
        </authorList>
    </citation>
    <scope>NUCLEOTIDE SEQUENCE</scope>
</reference>
<feature type="domain" description="Thioredoxin" evidence="2">
    <location>
        <begin position="453"/>
        <end position="534"/>
    </location>
</feature>
<dbReference type="SUPFAM" id="SSF52833">
    <property type="entry name" value="Thioredoxin-like"/>
    <property type="match status" value="1"/>
</dbReference>
<dbReference type="AlphaFoldDB" id="A0AAD2G6I2"/>
<keyword evidence="1" id="KW-0732">Signal</keyword>
<dbReference type="InterPro" id="IPR036249">
    <property type="entry name" value="Thioredoxin-like_sf"/>
</dbReference>
<organism evidence="3 4">
    <name type="scientific">Cylindrotheca closterium</name>
    <dbReference type="NCBI Taxonomy" id="2856"/>
    <lineage>
        <taxon>Eukaryota</taxon>
        <taxon>Sar</taxon>
        <taxon>Stramenopiles</taxon>
        <taxon>Ochrophyta</taxon>
        <taxon>Bacillariophyta</taxon>
        <taxon>Bacillariophyceae</taxon>
        <taxon>Bacillariophycidae</taxon>
        <taxon>Bacillariales</taxon>
        <taxon>Bacillariaceae</taxon>
        <taxon>Cylindrotheca</taxon>
    </lineage>
</organism>
<gene>
    <name evidence="3" type="ORF">CYCCA115_LOCUS19168</name>
</gene>
<sequence>MLRLPPIILSCLVLLEVLQSCHGLSSKSATPATLDFATIRLASTGASQLAIVDGGEWSTVQALLQREGRLPKRTYTKRGYMKIVTGKDEEGQRVIGMLHQTSVNGNESSSTTQVFEDSVATIPAKVSDKDAISTYISALSTIHCALPQQKAIGGSTDAAMINRKVVVLGSNPLACFAAEGLASLGLEVSLVSTGNPKVNAKNGAGKVQILKPAVGEDEVGFASHIGEFDSLVDTISNELKGNFLMPTVVGDDDDDAENDEAPFGSSILGLLKSRHNCMRYISTETECQKIVAKAGIFGGPGKADDYCKNVANPGFESKQDYTAIPPPQDIGNSMTALLENGVLFSQSERKKLYAKSDVVRGWSLADFWENTRWPRDASGNADVRFGLPVISYEEEEEETEQAELMARMGDQPSNFERLAARKLNHAEPSGEAPQPAQNNPHVYQINGVSGVNNAIVSTKKNCILFLSARFCQTCKRLDPKYTRLARIEKDNDSPVLFAKAEMGSAWGKQLGRHLHVDAVPAFVLFREGKQFGDAISISDLPSDKIEKALDLLESDKEWDPQIAK</sequence>
<evidence type="ECO:0000256" key="1">
    <source>
        <dbReference type="SAM" id="SignalP"/>
    </source>
</evidence>
<keyword evidence="4" id="KW-1185">Reference proteome</keyword>
<dbReference type="EMBL" id="CAKOGP040002091">
    <property type="protein sequence ID" value="CAJ1961381.1"/>
    <property type="molecule type" value="Genomic_DNA"/>
</dbReference>
<dbReference type="Gene3D" id="3.40.30.10">
    <property type="entry name" value="Glutaredoxin"/>
    <property type="match status" value="1"/>
</dbReference>
<accession>A0AAD2G6I2</accession>
<dbReference type="Pfam" id="PF00085">
    <property type="entry name" value="Thioredoxin"/>
    <property type="match status" value="1"/>
</dbReference>
<dbReference type="CDD" id="cd02947">
    <property type="entry name" value="TRX_family"/>
    <property type="match status" value="1"/>
</dbReference>
<dbReference type="Proteomes" id="UP001295423">
    <property type="component" value="Unassembled WGS sequence"/>
</dbReference>
<evidence type="ECO:0000313" key="3">
    <source>
        <dbReference type="EMBL" id="CAJ1961381.1"/>
    </source>
</evidence>
<protein>
    <recommendedName>
        <fullName evidence="2">Thioredoxin domain-containing protein</fullName>
    </recommendedName>
</protein>
<feature type="chain" id="PRO_5042024310" description="Thioredoxin domain-containing protein" evidence="1">
    <location>
        <begin position="24"/>
        <end position="564"/>
    </location>
</feature>
<proteinExistence type="predicted"/>
<evidence type="ECO:0000259" key="2">
    <source>
        <dbReference type="Pfam" id="PF00085"/>
    </source>
</evidence>
<comment type="caution">
    <text evidence="3">The sequence shown here is derived from an EMBL/GenBank/DDBJ whole genome shotgun (WGS) entry which is preliminary data.</text>
</comment>
<evidence type="ECO:0000313" key="4">
    <source>
        <dbReference type="Proteomes" id="UP001295423"/>
    </source>
</evidence>
<name>A0AAD2G6I2_9STRA</name>
<dbReference type="InterPro" id="IPR013766">
    <property type="entry name" value="Thioredoxin_domain"/>
</dbReference>